<sequence length="393" mass="44524">MGWAGLEASRMAAPCTKLGYSRFVTYLAENKYTNDTLKNQRLDLTVKTLSIRKRTRIGTWNIRTLHDAPSKMEDLLREFTKFNLQILGVCEHRWADSGEIRLPTKSGLVSFLFSGRPLDQNRESGVGFLLSPTTRKALMNWSPISDRITTARFRTKARNLSIVQVYAPTNMADESIKDSFMNCCRWIPTSSQVLKLKDSFKLNFIVALVTRDRAISLSVGITLGPPFLKAGETTTPHTSERKKCYISDVTWDIICKRKVASAQADTAKTQEQRLEMMEVYNSLDRQIKTSARKDRRDWLYKIAERAQTAAATNQTRELYRLTKQLAGRSLATGKPVKALDGSLITNEDIRNVGLSTSQSSHPPATVQRNIENDWRVTIPQTTCTHKHNKAKFS</sequence>
<dbReference type="AlphaFoldDB" id="A0A9J6BHC5"/>
<evidence type="ECO:0000313" key="2">
    <source>
        <dbReference type="Proteomes" id="UP001107558"/>
    </source>
</evidence>
<dbReference type="InterPro" id="IPR036691">
    <property type="entry name" value="Endo/exonu/phosph_ase_sf"/>
</dbReference>
<evidence type="ECO:0000313" key="1">
    <source>
        <dbReference type="EMBL" id="KAG5669213.1"/>
    </source>
</evidence>
<accession>A0A9J6BHC5</accession>
<dbReference type="EMBL" id="JADBJN010000004">
    <property type="protein sequence ID" value="KAG5669213.1"/>
    <property type="molecule type" value="Genomic_DNA"/>
</dbReference>
<keyword evidence="2" id="KW-1185">Reference proteome</keyword>
<reference evidence="1" key="1">
    <citation type="submission" date="2021-03" db="EMBL/GenBank/DDBJ databases">
        <title>Chromosome level genome of the anhydrobiotic midge Polypedilum vanderplanki.</title>
        <authorList>
            <person name="Yoshida Y."/>
            <person name="Kikawada T."/>
            <person name="Gusev O."/>
        </authorList>
    </citation>
    <scope>NUCLEOTIDE SEQUENCE</scope>
    <source>
        <strain evidence="1">NIAS01</strain>
        <tissue evidence="1">Whole body or cell culture</tissue>
    </source>
</reference>
<protein>
    <recommendedName>
        <fullName evidence="3">Endonuclease-reverse transcriptase</fullName>
    </recommendedName>
</protein>
<organism evidence="1 2">
    <name type="scientific">Polypedilum vanderplanki</name>
    <name type="common">Sleeping chironomid midge</name>
    <dbReference type="NCBI Taxonomy" id="319348"/>
    <lineage>
        <taxon>Eukaryota</taxon>
        <taxon>Metazoa</taxon>
        <taxon>Ecdysozoa</taxon>
        <taxon>Arthropoda</taxon>
        <taxon>Hexapoda</taxon>
        <taxon>Insecta</taxon>
        <taxon>Pterygota</taxon>
        <taxon>Neoptera</taxon>
        <taxon>Endopterygota</taxon>
        <taxon>Diptera</taxon>
        <taxon>Nematocera</taxon>
        <taxon>Chironomoidea</taxon>
        <taxon>Chironomidae</taxon>
        <taxon>Chironominae</taxon>
        <taxon>Polypedilum</taxon>
        <taxon>Polypedilum</taxon>
    </lineage>
</organism>
<dbReference type="OrthoDB" id="7760727at2759"/>
<proteinExistence type="predicted"/>
<dbReference type="SUPFAM" id="SSF56219">
    <property type="entry name" value="DNase I-like"/>
    <property type="match status" value="1"/>
</dbReference>
<dbReference type="Gene3D" id="3.60.10.10">
    <property type="entry name" value="Endonuclease/exonuclease/phosphatase"/>
    <property type="match status" value="1"/>
</dbReference>
<gene>
    <name evidence="1" type="ORF">PVAND_017106</name>
</gene>
<evidence type="ECO:0008006" key="3">
    <source>
        <dbReference type="Google" id="ProtNLM"/>
    </source>
</evidence>
<comment type="caution">
    <text evidence="1">The sequence shown here is derived from an EMBL/GenBank/DDBJ whole genome shotgun (WGS) entry which is preliminary data.</text>
</comment>
<name>A0A9J6BHC5_POLVA</name>
<dbReference type="Proteomes" id="UP001107558">
    <property type="component" value="Chromosome 4"/>
</dbReference>